<evidence type="ECO:0000313" key="1">
    <source>
        <dbReference type="EMBL" id="CAH1854383.1"/>
    </source>
</evidence>
<proteinExistence type="predicted"/>
<dbReference type="Gene3D" id="3.30.1240.10">
    <property type="match status" value="1"/>
</dbReference>
<dbReference type="EC" id="3.1.3.23" evidence="1"/>
<dbReference type="SFLD" id="SFLDG01140">
    <property type="entry name" value="C2.B:_Phosphomannomutase_and_P"/>
    <property type="match status" value="1"/>
</dbReference>
<reference evidence="1" key="1">
    <citation type="submission" date="2022-03" db="EMBL/GenBank/DDBJ databases">
        <authorList>
            <person name="Hettiarachchi G."/>
        </authorList>
    </citation>
    <scope>NUCLEOTIDE SEQUENCE</scope>
    <source>
        <strain evidence="1">LMG 32447</strain>
    </source>
</reference>
<dbReference type="CDD" id="cd07516">
    <property type="entry name" value="HAD_Pase"/>
    <property type="match status" value="1"/>
</dbReference>
<dbReference type="Proteomes" id="UP000838102">
    <property type="component" value="Unassembled WGS sequence"/>
</dbReference>
<dbReference type="SUPFAM" id="SSF56784">
    <property type="entry name" value="HAD-like"/>
    <property type="match status" value="1"/>
</dbReference>
<dbReference type="InterPro" id="IPR023214">
    <property type="entry name" value="HAD_sf"/>
</dbReference>
<sequence>MSAIKLIALDMDNTLLLPDKTLSNQNQKVLTALQKKGIKIVLTTGRPFPNVKPFIEPLNLINDDFVILFNGSLILDLAAQEPLFNQPFYLDELSSVLNLIHNLNLPVDLISQDHVYAIKEYGQSAYIDFVGNLIDYSLTGLDQIPMGTTFNKFLVCADESQLDYLEDVLAKTPILTKNLNMMRSRRTLLEFMPKGVDKGNALKYLLHHLGLKPANLMAFGDEENDRSMLQLAHVSVAMDNAIPSIKAITTDVTSSNADDGVAQFLTKYFKLESFQS</sequence>
<gene>
    <name evidence="1" type="primary">yidA</name>
    <name evidence="1" type="ORF">LMG032447_00856</name>
</gene>
<name>A0ABN8H953_9LACO</name>
<protein>
    <submittedName>
        <fullName evidence="1">Sugar phosphatase YidA</fullName>
        <ecNumber evidence="1">3.1.3.23</ecNumber>
    </submittedName>
</protein>
<dbReference type="EMBL" id="CAKOEU010000003">
    <property type="protein sequence ID" value="CAH1854383.1"/>
    <property type="molecule type" value="Genomic_DNA"/>
</dbReference>
<accession>A0ABN8H953</accession>
<dbReference type="PANTHER" id="PTHR10000:SF8">
    <property type="entry name" value="HAD SUPERFAMILY HYDROLASE-LIKE, TYPE 3"/>
    <property type="match status" value="1"/>
</dbReference>
<dbReference type="InterPro" id="IPR006379">
    <property type="entry name" value="HAD-SF_hydro_IIB"/>
</dbReference>
<keyword evidence="2" id="KW-1185">Reference proteome</keyword>
<comment type="caution">
    <text evidence="1">The sequence shown here is derived from an EMBL/GenBank/DDBJ whole genome shotgun (WGS) entry which is preliminary data.</text>
</comment>
<dbReference type="NCBIfam" id="TIGR00099">
    <property type="entry name" value="Cof-subfamily"/>
    <property type="match status" value="1"/>
</dbReference>
<evidence type="ECO:0000313" key="2">
    <source>
        <dbReference type="Proteomes" id="UP000838102"/>
    </source>
</evidence>
<dbReference type="SFLD" id="SFLDG01144">
    <property type="entry name" value="C2.B.4:_PGP_Like"/>
    <property type="match status" value="1"/>
</dbReference>
<dbReference type="NCBIfam" id="TIGR01484">
    <property type="entry name" value="HAD-SF-IIB"/>
    <property type="match status" value="2"/>
</dbReference>
<dbReference type="InterPro" id="IPR000150">
    <property type="entry name" value="Cof"/>
</dbReference>
<organism evidence="1 2">
    <name type="scientific">Convivina praedatoris</name>
    <dbReference type="NCBI Taxonomy" id="2880963"/>
    <lineage>
        <taxon>Bacteria</taxon>
        <taxon>Bacillati</taxon>
        <taxon>Bacillota</taxon>
        <taxon>Bacilli</taxon>
        <taxon>Lactobacillales</taxon>
        <taxon>Lactobacillaceae</taxon>
        <taxon>Convivina</taxon>
    </lineage>
</organism>
<dbReference type="SFLD" id="SFLDS00003">
    <property type="entry name" value="Haloacid_Dehalogenase"/>
    <property type="match status" value="1"/>
</dbReference>
<dbReference type="Gene3D" id="3.40.50.1000">
    <property type="entry name" value="HAD superfamily/HAD-like"/>
    <property type="match status" value="1"/>
</dbReference>
<dbReference type="Pfam" id="PF08282">
    <property type="entry name" value="Hydrolase_3"/>
    <property type="match status" value="1"/>
</dbReference>
<keyword evidence="1" id="KW-0378">Hydrolase</keyword>
<dbReference type="GO" id="GO:0050308">
    <property type="term" value="F:sugar-phosphatase activity"/>
    <property type="evidence" value="ECO:0007669"/>
    <property type="project" value="UniProtKB-EC"/>
</dbReference>
<dbReference type="PANTHER" id="PTHR10000">
    <property type="entry name" value="PHOSPHOSERINE PHOSPHATASE"/>
    <property type="match status" value="1"/>
</dbReference>
<dbReference type="InterPro" id="IPR036412">
    <property type="entry name" value="HAD-like_sf"/>
</dbReference>
<dbReference type="RefSeq" id="WP_248706264.1">
    <property type="nucleotide sequence ID" value="NZ_CAKOET010000003.1"/>
</dbReference>